<protein>
    <submittedName>
        <fullName evidence="3">Uncharacterized protein</fullName>
    </submittedName>
</protein>
<sequence>MPLSRSSHSVHIGRGFSRFRARKLSRAVRAEPTSRSSRGSSLDTAEPTDSTERVVYSEAHALMSQLTSHLSSKLSSFVSQLKEELSVITSYRLHFARRSTRFVDFACYQPSACCVSC</sequence>
<reference evidence="3" key="1">
    <citation type="submission" date="2019-12" db="UniProtKB">
        <authorList>
            <consortium name="WormBaseParasite"/>
        </authorList>
    </citation>
    <scope>IDENTIFICATION</scope>
</reference>
<dbReference type="AlphaFoldDB" id="A0A5S6R5L3"/>
<dbReference type="WBParaSite" id="TMUE_3000014810.1">
    <property type="protein sequence ID" value="TMUE_3000014810.1"/>
    <property type="gene ID" value="WBGene00295244"/>
</dbReference>
<proteinExistence type="predicted"/>
<evidence type="ECO:0000313" key="3">
    <source>
        <dbReference type="WBParaSite" id="TMUE_3000014810.1"/>
    </source>
</evidence>
<feature type="region of interest" description="Disordered" evidence="1">
    <location>
        <begin position="24"/>
        <end position="52"/>
    </location>
</feature>
<accession>A0A5S6R5L3</accession>
<keyword evidence="2" id="KW-1185">Reference proteome</keyword>
<name>A0A5S6R5L3_TRIMR</name>
<feature type="compositionally biased region" description="Polar residues" evidence="1">
    <location>
        <begin position="33"/>
        <end position="43"/>
    </location>
</feature>
<dbReference type="Proteomes" id="UP000046395">
    <property type="component" value="Unassembled WGS sequence"/>
</dbReference>
<evidence type="ECO:0000256" key="1">
    <source>
        <dbReference type="SAM" id="MobiDB-lite"/>
    </source>
</evidence>
<evidence type="ECO:0000313" key="2">
    <source>
        <dbReference type="Proteomes" id="UP000046395"/>
    </source>
</evidence>
<organism evidence="2 3">
    <name type="scientific">Trichuris muris</name>
    <name type="common">Mouse whipworm</name>
    <dbReference type="NCBI Taxonomy" id="70415"/>
    <lineage>
        <taxon>Eukaryota</taxon>
        <taxon>Metazoa</taxon>
        <taxon>Ecdysozoa</taxon>
        <taxon>Nematoda</taxon>
        <taxon>Enoplea</taxon>
        <taxon>Dorylaimia</taxon>
        <taxon>Trichinellida</taxon>
        <taxon>Trichuridae</taxon>
        <taxon>Trichuris</taxon>
    </lineage>
</organism>